<feature type="transmembrane region" description="Helical" evidence="7">
    <location>
        <begin position="171"/>
        <end position="191"/>
    </location>
</feature>
<feature type="domain" description="ABC transmembrane type-1" evidence="8">
    <location>
        <begin position="100"/>
        <end position="298"/>
    </location>
</feature>
<dbReference type="AlphaFoldDB" id="A0AA94HKQ6"/>
<dbReference type="GO" id="GO:0005886">
    <property type="term" value="C:plasma membrane"/>
    <property type="evidence" value="ECO:0007669"/>
    <property type="project" value="UniProtKB-SubCell"/>
</dbReference>
<evidence type="ECO:0000256" key="1">
    <source>
        <dbReference type="ARBA" id="ARBA00004651"/>
    </source>
</evidence>
<dbReference type="InterPro" id="IPR035906">
    <property type="entry name" value="MetI-like_sf"/>
</dbReference>
<evidence type="ECO:0000256" key="2">
    <source>
        <dbReference type="ARBA" id="ARBA00022448"/>
    </source>
</evidence>
<dbReference type="Gene3D" id="1.10.3720.10">
    <property type="entry name" value="MetI-like"/>
    <property type="match status" value="1"/>
</dbReference>
<dbReference type="EMBL" id="FOZN01000001">
    <property type="protein sequence ID" value="SFS01639.1"/>
    <property type="molecule type" value="Genomic_DNA"/>
</dbReference>
<gene>
    <name evidence="9" type="ORF">SAMN04487783_0572</name>
</gene>
<evidence type="ECO:0000256" key="3">
    <source>
        <dbReference type="ARBA" id="ARBA00022475"/>
    </source>
</evidence>
<dbReference type="PANTHER" id="PTHR43744">
    <property type="entry name" value="ABC TRANSPORTER PERMEASE PROTEIN MG189-RELATED-RELATED"/>
    <property type="match status" value="1"/>
</dbReference>
<dbReference type="PROSITE" id="PS50928">
    <property type="entry name" value="ABC_TM1"/>
    <property type="match status" value="1"/>
</dbReference>
<keyword evidence="6 7" id="KW-0472">Membrane</keyword>
<dbReference type="PANTHER" id="PTHR43744:SF12">
    <property type="entry name" value="ABC TRANSPORTER PERMEASE PROTEIN MG189-RELATED"/>
    <property type="match status" value="1"/>
</dbReference>
<reference evidence="9 10" key="1">
    <citation type="submission" date="2016-10" db="EMBL/GenBank/DDBJ databases">
        <authorList>
            <person name="Varghese N."/>
            <person name="Submissions S."/>
        </authorList>
    </citation>
    <scope>NUCLEOTIDE SEQUENCE [LARGE SCALE GENOMIC DNA]</scope>
    <source>
        <strain evidence="9 10">IAM 15147</strain>
    </source>
</reference>
<dbReference type="SUPFAM" id="SSF161098">
    <property type="entry name" value="MetI-like"/>
    <property type="match status" value="1"/>
</dbReference>
<proteinExistence type="inferred from homology"/>
<feature type="transmembrane region" description="Helical" evidence="7">
    <location>
        <begin position="41"/>
        <end position="63"/>
    </location>
</feature>
<protein>
    <submittedName>
        <fullName evidence="9">Carbohydrate ABC transporter membrane protein 2, CUT1 family</fullName>
    </submittedName>
</protein>
<dbReference type="GO" id="GO:0055085">
    <property type="term" value="P:transmembrane transport"/>
    <property type="evidence" value="ECO:0007669"/>
    <property type="project" value="InterPro"/>
</dbReference>
<name>A0AA94HKQ6_9MICO</name>
<feature type="transmembrane region" description="Helical" evidence="7">
    <location>
        <begin position="212"/>
        <end position="230"/>
    </location>
</feature>
<evidence type="ECO:0000256" key="7">
    <source>
        <dbReference type="RuleBase" id="RU363032"/>
    </source>
</evidence>
<evidence type="ECO:0000256" key="6">
    <source>
        <dbReference type="ARBA" id="ARBA00023136"/>
    </source>
</evidence>
<comment type="similarity">
    <text evidence="7">Belongs to the binding-protein-dependent transport system permease family.</text>
</comment>
<organism evidence="9 10">
    <name type="scientific">Agrococcus baldri</name>
    <dbReference type="NCBI Taxonomy" id="153730"/>
    <lineage>
        <taxon>Bacteria</taxon>
        <taxon>Bacillati</taxon>
        <taxon>Actinomycetota</taxon>
        <taxon>Actinomycetes</taxon>
        <taxon>Micrococcales</taxon>
        <taxon>Microbacteriaceae</taxon>
        <taxon>Agrococcus</taxon>
    </lineage>
</organism>
<feature type="transmembrane region" description="Helical" evidence="7">
    <location>
        <begin position="277"/>
        <end position="297"/>
    </location>
</feature>
<evidence type="ECO:0000313" key="9">
    <source>
        <dbReference type="EMBL" id="SFS01639.1"/>
    </source>
</evidence>
<evidence type="ECO:0000256" key="4">
    <source>
        <dbReference type="ARBA" id="ARBA00022692"/>
    </source>
</evidence>
<evidence type="ECO:0000259" key="8">
    <source>
        <dbReference type="PROSITE" id="PS50928"/>
    </source>
</evidence>
<accession>A0AA94HKQ6</accession>
<keyword evidence="10" id="KW-1185">Reference proteome</keyword>
<comment type="caution">
    <text evidence="9">The sequence shown here is derived from an EMBL/GenBank/DDBJ whole genome shotgun (WGS) entry which is preliminary data.</text>
</comment>
<feature type="transmembrane region" description="Helical" evidence="7">
    <location>
        <begin position="104"/>
        <end position="128"/>
    </location>
</feature>
<keyword evidence="5 7" id="KW-1133">Transmembrane helix</keyword>
<dbReference type="CDD" id="cd06261">
    <property type="entry name" value="TM_PBP2"/>
    <property type="match status" value="1"/>
</dbReference>
<dbReference type="Pfam" id="PF00528">
    <property type="entry name" value="BPD_transp_1"/>
    <property type="match status" value="1"/>
</dbReference>
<evidence type="ECO:0000313" key="10">
    <source>
        <dbReference type="Proteomes" id="UP000198506"/>
    </source>
</evidence>
<dbReference type="Proteomes" id="UP000198506">
    <property type="component" value="Unassembled WGS sequence"/>
</dbReference>
<keyword evidence="3" id="KW-1003">Cell membrane</keyword>
<dbReference type="InterPro" id="IPR000515">
    <property type="entry name" value="MetI-like"/>
</dbReference>
<evidence type="ECO:0000256" key="5">
    <source>
        <dbReference type="ARBA" id="ARBA00022989"/>
    </source>
</evidence>
<sequence>MSAQADAAEPRMSSAALAAAADSPVQPRETRLSVWGWVGQVVRWVLLLACTGLFLYPIVWLLAASLKPRGEVFDNRLIPQTWQPENYVEVFDQLPLLAWLGNSVLIAVLAAGFVTVSSSLVAFGFAYFRFPGRNVLFGVVLATMMLPGAVTLVPQFLIWNQLGFVGTHVPLWGANVFGSAFYIFLLRQFFLGLPRELFEAARIDGLSAWGQFWRIAFPLSVPSFVIVFLFEFQASWNNLQGALIYLNTGSATGYTVPLGIASAMTKYSPESGGHGDYQYVMVAALIVTLPMLILFAFGQRSFIHGIATSGRTG</sequence>
<keyword evidence="4 7" id="KW-0812">Transmembrane</keyword>
<dbReference type="RefSeq" id="WP_092915629.1">
    <property type="nucleotide sequence ID" value="NZ_FOZN01000001.1"/>
</dbReference>
<feature type="transmembrane region" description="Helical" evidence="7">
    <location>
        <begin position="135"/>
        <end position="159"/>
    </location>
</feature>
<keyword evidence="2 7" id="KW-0813">Transport</keyword>
<comment type="subcellular location">
    <subcellularLocation>
        <location evidence="1 7">Cell membrane</location>
        <topology evidence="1 7">Multi-pass membrane protein</topology>
    </subcellularLocation>
</comment>